<evidence type="ECO:0000313" key="10">
    <source>
        <dbReference type="EMBL" id="KAG2206879.1"/>
    </source>
</evidence>
<feature type="transmembrane region" description="Helical" evidence="9">
    <location>
        <begin position="107"/>
        <end position="127"/>
    </location>
</feature>
<evidence type="ECO:0000256" key="5">
    <source>
        <dbReference type="ARBA" id="ARBA00022856"/>
    </source>
</evidence>
<name>A0A8H7R8Y6_9FUNG</name>
<sequence>MLLATQIVGYGIAGQLRPYLVYPSTMTWPLSLPIRTRFFYIVFGSIFVYEIIPQYIFPMLAGISIICLAKNNNAWVQRVFDGLTPNEGMGVLSLSFDWSFISEMNPLVVLFWVQFNVIGGLFLFWIITRPPYHYNVWNAQSLPFLSNRIFQRFDNAVDNPIFSISNGLSYIYINLGVTVTITHVALYHGKDIWAIFRNLRKKVLGGGEVVIHMKLMQAYPESLPQGPSQDDFPSPNGCHCNWLSLHYIVNESVVKNEREILLSPVSNRFWNGNKPHSINSAAITWGAIGPMAMFGPGIQYYIFLWAFIIGLFLPVPFWLLHKKFPKAGFHYVNAPMILIGLAGLLPGGSGSFITVSIITIFVPQYYVKRRHSEWYAKYNYLMSAALDSGTYLMAFFVSLVFYGAASGKVYNFPDWWGSDNESIYMDQCCKNCDL</sequence>
<feature type="transmembrane region" description="Helical" evidence="9">
    <location>
        <begin position="379"/>
        <end position="405"/>
    </location>
</feature>
<keyword evidence="8 9" id="KW-0472">Membrane</keyword>
<feature type="transmembrane region" description="Helical" evidence="9">
    <location>
        <begin position="300"/>
        <end position="320"/>
    </location>
</feature>
<evidence type="ECO:0008006" key="12">
    <source>
        <dbReference type="Google" id="ProtNLM"/>
    </source>
</evidence>
<organism evidence="10 11">
    <name type="scientific">Mucor saturninus</name>
    <dbReference type="NCBI Taxonomy" id="64648"/>
    <lineage>
        <taxon>Eukaryota</taxon>
        <taxon>Fungi</taxon>
        <taxon>Fungi incertae sedis</taxon>
        <taxon>Mucoromycota</taxon>
        <taxon>Mucoromycotina</taxon>
        <taxon>Mucoromycetes</taxon>
        <taxon>Mucorales</taxon>
        <taxon>Mucorineae</taxon>
        <taxon>Mucoraceae</taxon>
        <taxon>Mucor</taxon>
    </lineage>
</organism>
<feature type="transmembrane region" description="Helical" evidence="9">
    <location>
        <begin position="169"/>
        <end position="187"/>
    </location>
</feature>
<accession>A0A8H7R8Y6</accession>
<dbReference type="GO" id="GO:0035673">
    <property type="term" value="F:oligopeptide transmembrane transporter activity"/>
    <property type="evidence" value="ECO:0007669"/>
    <property type="project" value="InterPro"/>
</dbReference>
<keyword evidence="7 9" id="KW-1133">Transmembrane helix</keyword>
<reference evidence="10" key="1">
    <citation type="submission" date="2020-12" db="EMBL/GenBank/DDBJ databases">
        <title>Metabolic potential, ecology and presence of endohyphal bacteria is reflected in genomic diversity of Mucoromycotina.</title>
        <authorList>
            <person name="Muszewska A."/>
            <person name="Okrasinska A."/>
            <person name="Steczkiewicz K."/>
            <person name="Drgas O."/>
            <person name="Orlowska M."/>
            <person name="Perlinska-Lenart U."/>
            <person name="Aleksandrzak-Piekarczyk T."/>
            <person name="Szatraj K."/>
            <person name="Zielenkiewicz U."/>
            <person name="Pilsyk S."/>
            <person name="Malc E."/>
            <person name="Mieczkowski P."/>
            <person name="Kruszewska J.S."/>
            <person name="Biernat P."/>
            <person name="Pawlowska J."/>
        </authorList>
    </citation>
    <scope>NUCLEOTIDE SEQUENCE</scope>
    <source>
        <strain evidence="10">WA0000017839</strain>
    </source>
</reference>
<dbReference type="InterPro" id="IPR004813">
    <property type="entry name" value="OPT"/>
</dbReference>
<keyword evidence="5" id="KW-0571">Peptide transport</keyword>
<protein>
    <recommendedName>
        <fullName evidence="12">Oligopeptide transporter</fullName>
    </recommendedName>
</protein>
<keyword evidence="11" id="KW-1185">Reference proteome</keyword>
<comment type="similarity">
    <text evidence="2">Belongs to the oligopeptide OPT transporter family.</text>
</comment>
<evidence type="ECO:0000256" key="6">
    <source>
        <dbReference type="ARBA" id="ARBA00022927"/>
    </source>
</evidence>
<feature type="transmembrane region" description="Helical" evidence="9">
    <location>
        <begin position="351"/>
        <end position="367"/>
    </location>
</feature>
<keyword evidence="6" id="KW-0653">Protein transport</keyword>
<comment type="subcellular location">
    <subcellularLocation>
        <location evidence="1">Membrane</location>
        <topology evidence="1">Multi-pass membrane protein</topology>
    </subcellularLocation>
</comment>
<evidence type="ECO:0000256" key="2">
    <source>
        <dbReference type="ARBA" id="ARBA00008807"/>
    </source>
</evidence>
<dbReference type="InterPro" id="IPR004648">
    <property type="entry name" value="Oligpept_transpt"/>
</dbReference>
<dbReference type="PANTHER" id="PTHR22601">
    <property type="entry name" value="ISP4 LIKE PROTEIN"/>
    <property type="match status" value="1"/>
</dbReference>
<proteinExistence type="inferred from homology"/>
<dbReference type="Proteomes" id="UP000603453">
    <property type="component" value="Unassembled WGS sequence"/>
</dbReference>
<evidence type="ECO:0000313" key="11">
    <source>
        <dbReference type="Proteomes" id="UP000603453"/>
    </source>
</evidence>
<evidence type="ECO:0000256" key="9">
    <source>
        <dbReference type="SAM" id="Phobius"/>
    </source>
</evidence>
<evidence type="ECO:0000256" key="3">
    <source>
        <dbReference type="ARBA" id="ARBA00022448"/>
    </source>
</evidence>
<feature type="transmembrane region" description="Helical" evidence="9">
    <location>
        <begin position="38"/>
        <end position="68"/>
    </location>
</feature>
<dbReference type="AlphaFoldDB" id="A0A8H7R8Y6"/>
<keyword evidence="3" id="KW-0813">Transport</keyword>
<dbReference type="GO" id="GO:0016020">
    <property type="term" value="C:membrane"/>
    <property type="evidence" value="ECO:0007669"/>
    <property type="project" value="UniProtKB-SubCell"/>
</dbReference>
<keyword evidence="4 9" id="KW-0812">Transmembrane</keyword>
<dbReference type="GO" id="GO:0015031">
    <property type="term" value="P:protein transport"/>
    <property type="evidence" value="ECO:0007669"/>
    <property type="project" value="UniProtKB-KW"/>
</dbReference>
<evidence type="ECO:0000256" key="4">
    <source>
        <dbReference type="ARBA" id="ARBA00022692"/>
    </source>
</evidence>
<evidence type="ECO:0000256" key="8">
    <source>
        <dbReference type="ARBA" id="ARBA00023136"/>
    </source>
</evidence>
<dbReference type="EMBL" id="JAEPRD010000028">
    <property type="protein sequence ID" value="KAG2206879.1"/>
    <property type="molecule type" value="Genomic_DNA"/>
</dbReference>
<dbReference type="OrthoDB" id="9986677at2759"/>
<comment type="caution">
    <text evidence="10">The sequence shown here is derived from an EMBL/GenBank/DDBJ whole genome shotgun (WGS) entry which is preliminary data.</text>
</comment>
<evidence type="ECO:0000256" key="7">
    <source>
        <dbReference type="ARBA" id="ARBA00022989"/>
    </source>
</evidence>
<dbReference type="Pfam" id="PF03169">
    <property type="entry name" value="OPT"/>
    <property type="match status" value="2"/>
</dbReference>
<gene>
    <name evidence="10" type="ORF">INT47_007636</name>
</gene>
<evidence type="ECO:0000256" key="1">
    <source>
        <dbReference type="ARBA" id="ARBA00004141"/>
    </source>
</evidence>